<reference evidence="10" key="3">
    <citation type="submission" date="2015-08" db="EMBL/GenBank/DDBJ databases">
        <title>Draft Genome Sequence of a Heterotrophic Facultative Anaerobic Bacterium Ardenticatena maritima Strain 110S.</title>
        <authorList>
            <person name="Kawaichi S."/>
            <person name="Yoshida T."/>
            <person name="Sako Y."/>
            <person name="Nakamura R."/>
        </authorList>
    </citation>
    <scope>NUCLEOTIDE SEQUENCE [LARGE SCALE GENOMIC DNA]</scope>
    <source>
        <strain evidence="10">110S</strain>
    </source>
</reference>
<keyword evidence="10" id="KW-1185">Reference proteome</keyword>
<evidence type="ECO:0000256" key="2">
    <source>
        <dbReference type="ARBA" id="ARBA00004725"/>
    </source>
</evidence>
<evidence type="ECO:0000313" key="10">
    <source>
        <dbReference type="Proteomes" id="UP000037784"/>
    </source>
</evidence>
<reference evidence="8 10" key="1">
    <citation type="journal article" date="2015" name="Genome Announc.">
        <title>Draft Genome Sequence of a Heterotrophic Facultative Anaerobic Thermophilic Bacterium, Ardenticatena maritima Strain 110ST.</title>
        <authorList>
            <person name="Kawaichi S."/>
            <person name="Yoshida T."/>
            <person name="Sako Y."/>
            <person name="Nakamura R."/>
        </authorList>
    </citation>
    <scope>NUCLEOTIDE SEQUENCE [LARGE SCALE GENOMIC DNA]</scope>
    <source>
        <strain evidence="8 10">110S</strain>
    </source>
</reference>
<dbReference type="AlphaFoldDB" id="A0A0M8KAK8"/>
<feature type="domain" description="Dihydroorotate dehydrogenase catalytic" evidence="7">
    <location>
        <begin position="84"/>
        <end position="289"/>
    </location>
</feature>
<dbReference type="UniPathway" id="UPA00070"/>
<dbReference type="PANTHER" id="PTHR48109">
    <property type="entry name" value="DIHYDROOROTATE DEHYDROGENASE (QUINONE), MITOCHONDRIAL-RELATED"/>
    <property type="match status" value="1"/>
</dbReference>
<dbReference type="GO" id="GO:1990663">
    <property type="term" value="F:dihydroorotate dehydrogenase (fumarate) activity"/>
    <property type="evidence" value="ECO:0007669"/>
    <property type="project" value="UniProtKB-EC"/>
</dbReference>
<evidence type="ECO:0000256" key="5">
    <source>
        <dbReference type="ARBA" id="ARBA00022975"/>
    </source>
</evidence>
<dbReference type="PANTHER" id="PTHR48109:SF3">
    <property type="entry name" value="SLL0744 PROTEIN"/>
    <property type="match status" value="1"/>
</dbReference>
<dbReference type="GO" id="GO:0006207">
    <property type="term" value="P:'de novo' pyrimidine nucleobase biosynthetic process"/>
    <property type="evidence" value="ECO:0007669"/>
    <property type="project" value="TreeGrafter"/>
</dbReference>
<dbReference type="InterPro" id="IPR012135">
    <property type="entry name" value="Dihydroorotate_DH_1_2"/>
</dbReference>
<dbReference type="InterPro" id="IPR005720">
    <property type="entry name" value="Dihydroorotate_DH_cat"/>
</dbReference>
<dbReference type="Proteomes" id="UP000037784">
    <property type="component" value="Unassembled WGS sequence"/>
</dbReference>
<comment type="pathway">
    <text evidence="2">Pyrimidine metabolism; UMP biosynthesis via de novo pathway.</text>
</comment>
<dbReference type="OrthoDB" id="9794954at2"/>
<dbReference type="InterPro" id="IPR050074">
    <property type="entry name" value="DHO_dehydrogenase"/>
</dbReference>
<evidence type="ECO:0000256" key="6">
    <source>
        <dbReference type="ARBA" id="ARBA00023002"/>
    </source>
</evidence>
<gene>
    <name evidence="8" type="primary">pyrD</name>
    <name evidence="8" type="ORF">ARMA_2545</name>
    <name evidence="9" type="ORF">SE16_14170</name>
</gene>
<organism evidence="8 10">
    <name type="scientific">Ardenticatena maritima</name>
    <dbReference type="NCBI Taxonomy" id="872965"/>
    <lineage>
        <taxon>Bacteria</taxon>
        <taxon>Bacillati</taxon>
        <taxon>Chloroflexota</taxon>
        <taxon>Ardenticatenia</taxon>
        <taxon>Ardenticatenales</taxon>
        <taxon>Ardenticatenaceae</taxon>
        <taxon>Ardenticatena</taxon>
    </lineage>
</organism>
<evidence type="ECO:0000259" key="7">
    <source>
        <dbReference type="Pfam" id="PF01180"/>
    </source>
</evidence>
<name>A0A0M8KAK8_9CHLR</name>
<comment type="cofactor">
    <cofactor evidence="1">
        <name>FMN</name>
        <dbReference type="ChEBI" id="CHEBI:58210"/>
    </cofactor>
</comment>
<dbReference type="Proteomes" id="UP000050502">
    <property type="component" value="Unassembled WGS sequence"/>
</dbReference>
<reference evidence="9 11" key="2">
    <citation type="submission" date="2015-07" db="EMBL/GenBank/DDBJ databases">
        <title>Whole genome sequence of Ardenticatena maritima DSM 23922.</title>
        <authorList>
            <person name="Hemp J."/>
            <person name="Ward L.M."/>
            <person name="Pace L.A."/>
            <person name="Fischer W.W."/>
        </authorList>
    </citation>
    <scope>NUCLEOTIDE SEQUENCE [LARGE SCALE GENOMIC DNA]</scope>
    <source>
        <strain evidence="9 11">110S</strain>
    </source>
</reference>
<protein>
    <submittedName>
        <fullName evidence="8">Dihydroorotate dehydrogenase</fullName>
        <ecNumber evidence="8">1.3.98.1</ecNumber>
    </submittedName>
</protein>
<dbReference type="SUPFAM" id="SSF51395">
    <property type="entry name" value="FMN-linked oxidoreductases"/>
    <property type="match status" value="1"/>
</dbReference>
<dbReference type="EC" id="1.3.98.1" evidence="8"/>
<dbReference type="GO" id="GO:0005737">
    <property type="term" value="C:cytoplasm"/>
    <property type="evidence" value="ECO:0007669"/>
    <property type="project" value="InterPro"/>
</dbReference>
<dbReference type="InterPro" id="IPR013785">
    <property type="entry name" value="Aldolase_TIM"/>
</dbReference>
<dbReference type="CDD" id="cd04739">
    <property type="entry name" value="DHOD_like"/>
    <property type="match status" value="1"/>
</dbReference>
<keyword evidence="3" id="KW-0285">Flavoprotein</keyword>
<proteinExistence type="predicted"/>
<keyword evidence="5" id="KW-0665">Pyrimidine biosynthesis</keyword>
<dbReference type="EMBL" id="BBZA01000225">
    <property type="protein sequence ID" value="GAP64122.1"/>
    <property type="molecule type" value="Genomic_DNA"/>
</dbReference>
<sequence>MPDLTTTYLGMKLAHPIVPSASPLSRSLDGIKRMAEAGASAIVMYSLFEEQITLESQHLDHYLVYGSESYAEALSYFPDIHDYNVGPDEYLELIRRAKEAVDIPIIGSLNGVSTGGWIEYARYIQQAGADAIELNLYYIPTNPDLTSAEVEQMYLDVVEHVRQNVRIPIAVKVSPYFSAFANMAKRFAKAGANGLVLFNRFYQPDFNLETLDVEPRLVLSSPHEIRLPLHWTAILYGRVNVDLAITSGVHTHEEVLKGVMAGANVTMMASALLKNGVEYLGTVLENVRRWMEEHEYESIEQMRGSMSQMNIAEPAAFERANYMKVLDSWRDDPTGMLL</sequence>
<dbReference type="STRING" id="872965.SE16_14170"/>
<evidence type="ECO:0000256" key="1">
    <source>
        <dbReference type="ARBA" id="ARBA00001917"/>
    </source>
</evidence>
<dbReference type="Pfam" id="PF01180">
    <property type="entry name" value="DHO_dh"/>
    <property type="match status" value="1"/>
</dbReference>
<keyword evidence="4" id="KW-0288">FMN</keyword>
<dbReference type="PATRIC" id="fig|872965.6.peg.2481"/>
<dbReference type="Gene3D" id="3.20.20.70">
    <property type="entry name" value="Aldolase class I"/>
    <property type="match status" value="1"/>
</dbReference>
<dbReference type="PIRSF" id="PIRSF000164">
    <property type="entry name" value="DHO_oxidase"/>
    <property type="match status" value="1"/>
</dbReference>
<evidence type="ECO:0000313" key="11">
    <source>
        <dbReference type="Proteomes" id="UP000050502"/>
    </source>
</evidence>
<dbReference type="NCBIfam" id="NF005741">
    <property type="entry name" value="PRK07565.1"/>
    <property type="match status" value="1"/>
</dbReference>
<comment type="caution">
    <text evidence="8">The sequence shown here is derived from an EMBL/GenBank/DDBJ whole genome shotgun (WGS) entry which is preliminary data.</text>
</comment>
<evidence type="ECO:0000256" key="4">
    <source>
        <dbReference type="ARBA" id="ARBA00022643"/>
    </source>
</evidence>
<evidence type="ECO:0000313" key="8">
    <source>
        <dbReference type="EMBL" id="GAP64122.1"/>
    </source>
</evidence>
<dbReference type="FunCoup" id="A0A0M8KAK8">
    <property type="interactions" value="494"/>
</dbReference>
<dbReference type="EMBL" id="LGKN01000009">
    <property type="protein sequence ID" value="KPL86436.1"/>
    <property type="molecule type" value="Genomic_DNA"/>
</dbReference>
<evidence type="ECO:0000256" key="3">
    <source>
        <dbReference type="ARBA" id="ARBA00022630"/>
    </source>
</evidence>
<evidence type="ECO:0000313" key="9">
    <source>
        <dbReference type="EMBL" id="KPL86436.1"/>
    </source>
</evidence>
<accession>A0A0M8KAK8</accession>
<keyword evidence="6 8" id="KW-0560">Oxidoreductase</keyword>
<dbReference type="RefSeq" id="WP_054493859.1">
    <property type="nucleotide sequence ID" value="NZ_BBZA01000225.1"/>
</dbReference>
<dbReference type="InParanoid" id="A0A0M8KAK8"/>
<dbReference type="GO" id="GO:0044205">
    <property type="term" value="P:'de novo' UMP biosynthetic process"/>
    <property type="evidence" value="ECO:0007669"/>
    <property type="project" value="UniProtKB-UniPathway"/>
</dbReference>